<accession>A0A6H1ZKD3</accession>
<dbReference type="Pfam" id="PF13481">
    <property type="entry name" value="AAA_25"/>
    <property type="match status" value="1"/>
</dbReference>
<dbReference type="InterPro" id="IPR027417">
    <property type="entry name" value="P-loop_NTPase"/>
</dbReference>
<dbReference type="AlphaFoldDB" id="A0A6H1ZKD3"/>
<gene>
    <name evidence="1" type="ORF">TM448A00732_0015</name>
    <name evidence="2" type="ORF">TM448B00314_0015</name>
</gene>
<organism evidence="1">
    <name type="scientific">viral metagenome</name>
    <dbReference type="NCBI Taxonomy" id="1070528"/>
    <lineage>
        <taxon>unclassified sequences</taxon>
        <taxon>metagenomes</taxon>
        <taxon>organismal metagenomes</taxon>
    </lineage>
</organism>
<name>A0A6H1ZKD3_9ZZZZ</name>
<sequence length="337" mass="37598">MPKHGYVAIWDEDLGENVLISYDVLEPELAKRLKMVLPVGGFCYAAEDFVGLPLSPAPFYVGNGWLPKQGKAEIFAPPKSGKSFLCVQLARCIGAGEAFLGIATQQGKVLYLQFELAPEMLQQRMKESGQEYPEVFVGTTFSMKLDKRAGQEDLIKAMDVIKPKVLILDPFREVFSGDENTAQDVGVFIDFLDDIIDTYQCSIIIIHHSGKDQNKGGRGSSVLEGWVDSYIQMKRKSKKGEALRIELTPLSLRHAQLPPSGVGAQLVNGEFVVLGEDDKPKLIIDKVWEYCEHHDEFRSSEIHAAGLGSRAPVQVALNQLIEQGKIERFKLGWYRRT</sequence>
<reference evidence="1" key="1">
    <citation type="submission" date="2020-03" db="EMBL/GenBank/DDBJ databases">
        <title>The deep terrestrial virosphere.</title>
        <authorList>
            <person name="Holmfeldt K."/>
            <person name="Nilsson E."/>
            <person name="Simone D."/>
            <person name="Lopez-Fernandez M."/>
            <person name="Wu X."/>
            <person name="de Brujin I."/>
            <person name="Lundin D."/>
            <person name="Andersson A."/>
            <person name="Bertilsson S."/>
            <person name="Dopson M."/>
        </authorList>
    </citation>
    <scope>NUCLEOTIDE SEQUENCE</scope>
    <source>
        <strain evidence="1">TM448A00732</strain>
        <strain evidence="2">TM448B00314</strain>
    </source>
</reference>
<dbReference type="Gene3D" id="3.40.50.300">
    <property type="entry name" value="P-loop containing nucleotide triphosphate hydrolases"/>
    <property type="match status" value="1"/>
</dbReference>
<evidence type="ECO:0000313" key="1">
    <source>
        <dbReference type="EMBL" id="QJA47725.1"/>
    </source>
</evidence>
<dbReference type="EMBL" id="MT144054">
    <property type="protein sequence ID" value="QJA47725.1"/>
    <property type="molecule type" value="Genomic_DNA"/>
</dbReference>
<evidence type="ECO:0000313" key="2">
    <source>
        <dbReference type="EMBL" id="QJH94955.1"/>
    </source>
</evidence>
<proteinExistence type="predicted"/>
<protein>
    <submittedName>
        <fullName evidence="1">Putative ATPase domain containing protein</fullName>
    </submittedName>
</protein>
<dbReference type="SUPFAM" id="SSF52540">
    <property type="entry name" value="P-loop containing nucleoside triphosphate hydrolases"/>
    <property type="match status" value="1"/>
</dbReference>
<dbReference type="EMBL" id="MT144610">
    <property type="protein sequence ID" value="QJH94955.1"/>
    <property type="molecule type" value="Genomic_DNA"/>
</dbReference>